<gene>
    <name evidence="3" type="ORF">AXG55_00655</name>
</gene>
<comment type="subcellular location">
    <subcellularLocation>
        <location evidence="1">Secreted</location>
    </subcellularLocation>
</comment>
<evidence type="ECO:0000313" key="4">
    <source>
        <dbReference type="Proteomes" id="UP000184731"/>
    </source>
</evidence>
<protein>
    <recommendedName>
        <fullName evidence="5">Haemolysin-type calcium binding-related domain-containing protein</fullName>
    </recommendedName>
</protein>
<sequence length="1554" mass="182591">MIKIAKVIAAFTILIYEMQTWCSENNYDTFEAISTKNEEVNYIEEKYNVIIKNNLNNGKNNFELSSNWLSEKIYFDDLISLKKSIVNSYNIINKYNNSVIFNILRDKDIPLINSYSPFFFEESFQKKEHTNLAEFFSKNFTNNKLAFSAYEISFYPGYLNFLEIKQDNFNKEYIDLKIKMNEILLDIFIQDLCLKESLVNLSNKKRIIPFYLINSIIYNLNLKLRIIKKFGELSINFSDKNIEIFLSDMSHERRRIKQKEIYISNYLIQLPENITDVIKDISKTKSREYYIENNHDLINKIEYLKKFIIDQEKNLSKLYNSYNIENETYIYQIYFKILAYTSKNNTDLMEYTFKNKLYFNFNNNKFNNSIGITEELLKTADNISKFLSEIESMNLKKDEKYTLEDWIQFINNNKSNDKNHDYIKNIVNNYYNEFQFSYGIKSIGEIFLTIQELSLLIGSSYGLNDSSDLFNNYKIDINKKNYFEDKYDDYTFSINDNIKRIINGKYDTKISENDTSLDKIYCRIELLNKLFQKESDVYVWKNIYFILNKYEFISREEIINKVRNNLLTLSPYHIYYLKYLNSIFPNKNEIRDKNIKILEQIQQHLIYLKKNNNEKDMLFFRNMIRHLNFITNQEKHGEFYLENLSNYEKISFKDLSNEIEALFNYSDIIEFSQDIELKIIEKISVLKNESNEKSFHAALNYITFENNIINHTIFDNKINLNNTFEYKKHLFVFKFVKNKKNKFHIITPENKKITIFFNRDQFINDIENYENISVSKKLVISEIFKYISQNILNNSKKDSIDEINERNNILKLFREIYYKLNSQENKTKDIQSYSKQFELNKFPETIANSKNPNSIFNQKNSNSLNKALLGSSTGFNFLFLTGKIQNIEQMLVEGDHAGTSHDSLEIAFTNSDLFIDNIRSRDLLKSYPKIIRKLSSGQIALNLMAAGLNVWQAINNFKESSKEAGKKKRDLQVAGAVLLADSHITLYSVILTPFSPLAGVIGGFTSFMLISGHSIYSTVRMHQDLIELGVDEKTTSILGAFSLMTFGMQFDHSHIPGVSYANAVLAIESKIKNQVNEYNKNTNNDFYFTKIIIPKISFHYPFSERKVTISNCNLSGCSSHTSGGELLIDQTHQCQSHNIYPENLKMTSLYNELNVYMYKNQNAFNIKKYEKISDKNNDYYWINSYKYYDDTFYCDTSLFKEFSSMKTIELDDELAKDVPLSQHSNLIYVGINDQFKHGQSISYIKGDENFKNYFSINKGQHFYHLIGGNNNDYFEINDFYISNNIFINQIIGRKGTNIISLKNLNIESNKILDNNFIFIKQNELQIEKDSAIINNNNYKKIYEKLINNNNILSKNNLPETQNITHLFGSQYNDLFIGSIEDNFIYGNKGNDKIYGGAGNDILAGGEGVDELIGGIGSDTYIINKIDFLNQNENYDIINIYEKNTELQPFYNDDLEVQDIILTDINNLGLFRENNDLWVITKSDEILNTQKTLKNNYIKIAKIKNLFNDYEKSNLIFPEIYSIKGFKYIYDPNNITSDIFWLDNIIIAFNIKIKE</sequence>
<dbReference type="Gene3D" id="2.150.10.10">
    <property type="entry name" value="Serralysin-like metalloprotease, C-terminal"/>
    <property type="match status" value="1"/>
</dbReference>
<dbReference type="InterPro" id="IPR050557">
    <property type="entry name" value="RTX_toxin/Mannuronan_C5-epim"/>
</dbReference>
<evidence type="ECO:0000313" key="3">
    <source>
        <dbReference type="EMBL" id="APJ02521.1"/>
    </source>
</evidence>
<dbReference type="KEGG" id="saqi:AXG55_00655"/>
<dbReference type="Proteomes" id="UP000184731">
    <property type="component" value="Chromosome"/>
</dbReference>
<dbReference type="InterPro" id="IPR001343">
    <property type="entry name" value="Hemolysn_Ca-bd"/>
</dbReference>
<reference evidence="3 4" key="1">
    <citation type="submission" date="2016-10" db="EMBL/GenBank/DDBJ databases">
        <title>Silvanigrella aquatica sp. nov., isolated from a freshwater lake located in the Black Forest, Germany, description of Silvanigrellaceae fam. nov., Silvanigrellales ord. nov., reclassification of the order Bdellovibrionales in the class Oligoflexia, reclassification of the families Bacteriovoracaceae and Halobacteriovoraceae in the new order Bacteriovoracales ord. nov., and reclassification of the family Pseudobacteriovoracaceae in the order Oligoflexiales.</title>
        <authorList>
            <person name="Hahn M.W."/>
            <person name="Schmidt J."/>
            <person name="Koll U."/>
            <person name="Rohde M."/>
            <person name="Verbag S."/>
            <person name="Pitt A."/>
            <person name="Nakai R."/>
            <person name="Naganuma T."/>
            <person name="Lang E."/>
        </authorList>
    </citation>
    <scope>NUCLEOTIDE SEQUENCE [LARGE SCALE GENOMIC DNA]</scope>
    <source>
        <strain evidence="3 4">MWH-Nonnen-W8red</strain>
    </source>
</reference>
<dbReference type="STRING" id="1915309.AXG55_00655"/>
<accession>A0A1L4CX46</accession>
<dbReference type="EMBL" id="CP017834">
    <property type="protein sequence ID" value="APJ02521.1"/>
    <property type="molecule type" value="Genomic_DNA"/>
</dbReference>
<dbReference type="GO" id="GO:0005576">
    <property type="term" value="C:extracellular region"/>
    <property type="evidence" value="ECO:0007669"/>
    <property type="project" value="UniProtKB-SubCell"/>
</dbReference>
<dbReference type="PANTHER" id="PTHR38340:SF1">
    <property type="entry name" value="S-LAYER PROTEIN"/>
    <property type="match status" value="1"/>
</dbReference>
<dbReference type="PANTHER" id="PTHR38340">
    <property type="entry name" value="S-LAYER PROTEIN"/>
    <property type="match status" value="1"/>
</dbReference>
<dbReference type="OrthoDB" id="5833405at2"/>
<dbReference type="InterPro" id="IPR011049">
    <property type="entry name" value="Serralysin-like_metalloprot_C"/>
</dbReference>
<dbReference type="InterPro" id="IPR018511">
    <property type="entry name" value="Hemolysin-typ_Ca-bd_CS"/>
</dbReference>
<dbReference type="GO" id="GO:0005509">
    <property type="term" value="F:calcium ion binding"/>
    <property type="evidence" value="ECO:0007669"/>
    <property type="project" value="InterPro"/>
</dbReference>
<dbReference type="Pfam" id="PF00353">
    <property type="entry name" value="HemolysinCabind"/>
    <property type="match status" value="1"/>
</dbReference>
<evidence type="ECO:0000256" key="1">
    <source>
        <dbReference type="ARBA" id="ARBA00004613"/>
    </source>
</evidence>
<dbReference type="SUPFAM" id="SSF51120">
    <property type="entry name" value="beta-Roll"/>
    <property type="match status" value="1"/>
</dbReference>
<evidence type="ECO:0000256" key="2">
    <source>
        <dbReference type="ARBA" id="ARBA00022525"/>
    </source>
</evidence>
<evidence type="ECO:0008006" key="5">
    <source>
        <dbReference type="Google" id="ProtNLM"/>
    </source>
</evidence>
<keyword evidence="4" id="KW-1185">Reference proteome</keyword>
<dbReference type="PROSITE" id="PS00330">
    <property type="entry name" value="HEMOLYSIN_CALCIUM"/>
    <property type="match status" value="2"/>
</dbReference>
<organism evidence="3 4">
    <name type="scientific">Silvanigrella aquatica</name>
    <dbReference type="NCBI Taxonomy" id="1915309"/>
    <lineage>
        <taxon>Bacteria</taxon>
        <taxon>Pseudomonadati</taxon>
        <taxon>Bdellovibrionota</taxon>
        <taxon>Oligoflexia</taxon>
        <taxon>Silvanigrellales</taxon>
        <taxon>Silvanigrellaceae</taxon>
        <taxon>Silvanigrella</taxon>
    </lineage>
</organism>
<proteinExistence type="predicted"/>
<dbReference type="PRINTS" id="PR00313">
    <property type="entry name" value="CABNDNGRPT"/>
</dbReference>
<name>A0A1L4CX46_9BACT</name>
<keyword evidence="2" id="KW-0964">Secreted</keyword>
<dbReference type="RefSeq" id="WP_148696228.1">
    <property type="nucleotide sequence ID" value="NZ_CP017834.1"/>
</dbReference>